<accession>A0A553N7I1</accession>
<keyword evidence="2" id="KW-0804">Transcription</keyword>
<dbReference type="Proteomes" id="UP000318571">
    <property type="component" value="Chromosome 8"/>
</dbReference>
<dbReference type="GO" id="GO:0016480">
    <property type="term" value="P:negative regulation of transcription by RNA polymerase III"/>
    <property type="evidence" value="ECO:0007669"/>
    <property type="project" value="UniProtKB-UniRule"/>
</dbReference>
<reference evidence="3 4" key="1">
    <citation type="journal article" date="2018" name="Nat. Ecol. Evol.">
        <title>Genomic signatures of mitonuclear coevolution across populations of Tigriopus californicus.</title>
        <authorList>
            <person name="Barreto F.S."/>
            <person name="Watson E.T."/>
            <person name="Lima T.G."/>
            <person name="Willett C.S."/>
            <person name="Edmands S."/>
            <person name="Li W."/>
            <person name="Burton R.S."/>
        </authorList>
    </citation>
    <scope>NUCLEOTIDE SEQUENCE [LARGE SCALE GENOMIC DNA]</scope>
    <source>
        <strain evidence="3 4">San Diego</strain>
    </source>
</reference>
<evidence type="ECO:0000256" key="1">
    <source>
        <dbReference type="ARBA" id="ARBA00006231"/>
    </source>
</evidence>
<dbReference type="InterPro" id="IPR015257">
    <property type="entry name" value="Maf1"/>
</dbReference>
<evidence type="ECO:0000256" key="2">
    <source>
        <dbReference type="PIRNR" id="PIRNR037240"/>
    </source>
</evidence>
<keyword evidence="4" id="KW-1185">Reference proteome</keyword>
<sequence>MKLLESSRFEAINSALFLENGESKIVGRIESYSCKMIGTEKQFYKKFNCEEGRTPQTLEALSPPQNGYGGYSLSPTQSNQFHSRTYSIGSRSSDEDEITMCDTISRKTLFYLISTLNSAFPDYNFSDAKGSEFSKEPSLQYVISNIDGLLSVTVGEPYAKIHDKMWQTLNEEICLPECFIYSYNPDLASDPFGEDGSLWSFNYFFYNRKMKRVVLFTCRALSPFSQEYFETGLGPDEEALLF</sequence>
<dbReference type="FunFam" id="3.40.1000.50:FF:000003">
    <property type="entry name" value="Repressor of RNA polymerase III transcription MAF1"/>
    <property type="match status" value="1"/>
</dbReference>
<dbReference type="PIRSF" id="PIRSF037240">
    <property type="entry name" value="RNA_polIII_Trep_MAF1"/>
    <property type="match status" value="1"/>
</dbReference>
<evidence type="ECO:0000313" key="4">
    <source>
        <dbReference type="Proteomes" id="UP000318571"/>
    </source>
</evidence>
<dbReference type="PANTHER" id="PTHR22504">
    <property type="entry name" value="REPRESSOR OF RNA POLYMERASE III TRANSCRIPTION MAF1"/>
    <property type="match status" value="1"/>
</dbReference>
<dbReference type="GO" id="GO:0000994">
    <property type="term" value="F:RNA polymerase III core binding"/>
    <property type="evidence" value="ECO:0007669"/>
    <property type="project" value="TreeGrafter"/>
</dbReference>
<dbReference type="Gene3D" id="3.40.1000.50">
    <property type="entry name" value="Repressor of RNA polymerase III transcription Maf1"/>
    <property type="match status" value="2"/>
</dbReference>
<gene>
    <name evidence="3" type="ORF">TCAL_11330</name>
</gene>
<dbReference type="STRING" id="6832.A0A553N7I1"/>
<dbReference type="OMA" id="DKVCRKT"/>
<dbReference type="Pfam" id="PF09174">
    <property type="entry name" value="Maf1"/>
    <property type="match status" value="1"/>
</dbReference>
<dbReference type="GO" id="GO:0005634">
    <property type="term" value="C:nucleus"/>
    <property type="evidence" value="ECO:0007669"/>
    <property type="project" value="UniProtKB-SubCell"/>
</dbReference>
<comment type="subcellular location">
    <subcellularLocation>
        <location evidence="2">Nucleus</location>
    </subcellularLocation>
</comment>
<comment type="similarity">
    <text evidence="1 2">Belongs to the MAF1 family.</text>
</comment>
<comment type="caution">
    <text evidence="3">The sequence shown here is derived from an EMBL/GenBank/DDBJ whole genome shotgun (WGS) entry which is preliminary data.</text>
</comment>
<dbReference type="PANTHER" id="PTHR22504:SF0">
    <property type="entry name" value="REPRESSOR OF RNA POLYMERASE III TRANSCRIPTION MAF1 HOMOLOG"/>
    <property type="match status" value="1"/>
</dbReference>
<proteinExistence type="inferred from homology"/>
<protein>
    <recommendedName>
        <fullName evidence="2">Repressor of RNA polymerase III transcription MAF1</fullName>
    </recommendedName>
</protein>
<dbReference type="AlphaFoldDB" id="A0A553N7I1"/>
<dbReference type="EMBL" id="VCGU01000459">
    <property type="protein sequence ID" value="TRY61396.1"/>
    <property type="molecule type" value="Genomic_DNA"/>
</dbReference>
<organism evidence="3 4">
    <name type="scientific">Tigriopus californicus</name>
    <name type="common">Marine copepod</name>
    <dbReference type="NCBI Taxonomy" id="6832"/>
    <lineage>
        <taxon>Eukaryota</taxon>
        <taxon>Metazoa</taxon>
        <taxon>Ecdysozoa</taxon>
        <taxon>Arthropoda</taxon>
        <taxon>Crustacea</taxon>
        <taxon>Multicrustacea</taxon>
        <taxon>Hexanauplia</taxon>
        <taxon>Copepoda</taxon>
        <taxon>Harpacticoida</taxon>
        <taxon>Harpacticidae</taxon>
        <taxon>Tigriopus</taxon>
    </lineage>
</organism>
<keyword evidence="2" id="KW-0678">Repressor</keyword>
<keyword evidence="2" id="KW-0539">Nucleus</keyword>
<name>A0A553N7I1_TIGCA</name>
<dbReference type="InterPro" id="IPR038564">
    <property type="entry name" value="Maf1_sf"/>
</dbReference>
<comment type="function">
    <text evidence="2">Element of the TORC1 signaling pathway that acts as a mediator of diverse signals and that represses RNA polymerase III transcription. Inhibits the de novo assembly of TFIIIB onto DNA.</text>
</comment>
<keyword evidence="2" id="KW-0805">Transcription regulation</keyword>
<dbReference type="OrthoDB" id="277029at2759"/>
<evidence type="ECO:0000313" key="3">
    <source>
        <dbReference type="EMBL" id="TRY61396.1"/>
    </source>
</evidence>